<accession>A0A9W6W371</accession>
<sequence length="351" mass="37892">MPMLAEVIDAVIGIDTHRDSHEVEIADVAGRPIRAMRIGNDSAGFTQLLAAITDLGPGLRVVASVEGSRSYGVGLARALSAAGVQVIECEQPSRAQRRGKGKSDAIDAHLAVLAALRLDADQLAAPRADGDREALRILLVARQEIAVMRTAQTNRLRALLLAGDDTDRQAARGSLTQRSLAALAERELPAHATREQVVRQAEIRRLALALAQAERELKENRAQLLAIVDDIAPGLTSRYGVGPVSAAQAIVSFSHPGRCRNEAAFAALSGTNPIPASSGKTIRHRLNHGGDRALNRAIHAIALTRIRNCPRTRAYIDRRTAEGKTPREIRRCLKRYIARELYRALNAAMTA</sequence>
<comment type="caution">
    <text evidence="4">The sequence shown here is derived from an EMBL/GenBank/DDBJ whole genome shotgun (WGS) entry which is preliminary data.</text>
</comment>
<protein>
    <submittedName>
        <fullName evidence="4">IS110 family transposase</fullName>
    </submittedName>
</protein>
<dbReference type="GO" id="GO:0006313">
    <property type="term" value="P:DNA transposition"/>
    <property type="evidence" value="ECO:0007669"/>
    <property type="project" value="InterPro"/>
</dbReference>
<dbReference type="GO" id="GO:0004803">
    <property type="term" value="F:transposase activity"/>
    <property type="evidence" value="ECO:0007669"/>
    <property type="project" value="InterPro"/>
</dbReference>
<dbReference type="InterPro" id="IPR002525">
    <property type="entry name" value="Transp_IS110-like_N"/>
</dbReference>
<dbReference type="EMBL" id="BSTK01000010">
    <property type="protein sequence ID" value="GLY88612.1"/>
    <property type="molecule type" value="Genomic_DNA"/>
</dbReference>
<proteinExistence type="predicted"/>
<dbReference type="GO" id="GO:0003677">
    <property type="term" value="F:DNA binding"/>
    <property type="evidence" value="ECO:0007669"/>
    <property type="project" value="InterPro"/>
</dbReference>
<dbReference type="PANTHER" id="PTHR33055">
    <property type="entry name" value="TRANSPOSASE FOR INSERTION SEQUENCE ELEMENT IS1111A"/>
    <property type="match status" value="1"/>
</dbReference>
<name>A0A9W6W371_9ACTN</name>
<dbReference type="PANTHER" id="PTHR33055:SF16">
    <property type="entry name" value="TRANSPOSASE FOR INSERTION SEQUENCE ELEMENT IS1547"/>
    <property type="match status" value="1"/>
</dbReference>
<reference evidence="4" key="1">
    <citation type="submission" date="2023-03" db="EMBL/GenBank/DDBJ databases">
        <title>Actinoallomurus iriomotensis NBRC 103684.</title>
        <authorList>
            <person name="Ichikawa N."/>
            <person name="Sato H."/>
            <person name="Tonouchi N."/>
        </authorList>
    </citation>
    <scope>NUCLEOTIDE SEQUENCE</scope>
    <source>
        <strain evidence="4">NBRC 103684</strain>
    </source>
</reference>
<dbReference type="Proteomes" id="UP001165074">
    <property type="component" value="Unassembled WGS sequence"/>
</dbReference>
<dbReference type="RefSeq" id="WP_285578405.1">
    <property type="nucleotide sequence ID" value="NZ_BSTK01000010.1"/>
</dbReference>
<dbReference type="AlphaFoldDB" id="A0A9W6W371"/>
<evidence type="ECO:0000256" key="1">
    <source>
        <dbReference type="SAM" id="Coils"/>
    </source>
</evidence>
<gene>
    <name evidence="4" type="ORF">Airi02_065410</name>
</gene>
<dbReference type="InterPro" id="IPR003346">
    <property type="entry name" value="Transposase_20"/>
</dbReference>
<organism evidence="4 5">
    <name type="scientific">Actinoallomurus iriomotensis</name>
    <dbReference type="NCBI Taxonomy" id="478107"/>
    <lineage>
        <taxon>Bacteria</taxon>
        <taxon>Bacillati</taxon>
        <taxon>Actinomycetota</taxon>
        <taxon>Actinomycetes</taxon>
        <taxon>Streptosporangiales</taxon>
        <taxon>Thermomonosporaceae</taxon>
        <taxon>Actinoallomurus</taxon>
    </lineage>
</organism>
<keyword evidence="5" id="KW-1185">Reference proteome</keyword>
<dbReference type="InterPro" id="IPR047650">
    <property type="entry name" value="Transpos_IS110"/>
</dbReference>
<evidence type="ECO:0000259" key="2">
    <source>
        <dbReference type="Pfam" id="PF01548"/>
    </source>
</evidence>
<keyword evidence="1" id="KW-0175">Coiled coil</keyword>
<feature type="domain" description="Transposase IS110-like N-terminal" evidence="2">
    <location>
        <begin position="12"/>
        <end position="160"/>
    </location>
</feature>
<dbReference type="NCBIfam" id="NF033542">
    <property type="entry name" value="transpos_IS110"/>
    <property type="match status" value="1"/>
</dbReference>
<evidence type="ECO:0000313" key="5">
    <source>
        <dbReference type="Proteomes" id="UP001165074"/>
    </source>
</evidence>
<dbReference type="Pfam" id="PF01548">
    <property type="entry name" value="DEDD_Tnp_IS110"/>
    <property type="match status" value="1"/>
</dbReference>
<evidence type="ECO:0000259" key="3">
    <source>
        <dbReference type="Pfam" id="PF02371"/>
    </source>
</evidence>
<feature type="domain" description="Transposase IS116/IS110/IS902 C-terminal" evidence="3">
    <location>
        <begin position="235"/>
        <end position="316"/>
    </location>
</feature>
<feature type="coiled-coil region" evidence="1">
    <location>
        <begin position="203"/>
        <end position="230"/>
    </location>
</feature>
<dbReference type="Pfam" id="PF02371">
    <property type="entry name" value="Transposase_20"/>
    <property type="match status" value="1"/>
</dbReference>
<evidence type="ECO:0000313" key="4">
    <source>
        <dbReference type="EMBL" id="GLY88612.1"/>
    </source>
</evidence>